<comment type="caution">
    <text evidence="2">The sequence shown here is derived from an EMBL/GenBank/DDBJ whole genome shotgun (WGS) entry which is preliminary data.</text>
</comment>
<reference evidence="2 3" key="1">
    <citation type="submission" date="2019-03" db="EMBL/GenBank/DDBJ databases">
        <title>Genomic analyses of the natural microbiome of Caenorhabditis elegans.</title>
        <authorList>
            <person name="Samuel B."/>
        </authorList>
    </citation>
    <scope>NUCLEOTIDE SEQUENCE [LARGE SCALE GENOMIC DNA]</scope>
    <source>
        <strain evidence="2 3">BIGb0156</strain>
    </source>
</reference>
<dbReference type="Proteomes" id="UP000295530">
    <property type="component" value="Unassembled WGS sequence"/>
</dbReference>
<keyword evidence="3" id="KW-1185">Reference proteome</keyword>
<dbReference type="EMBL" id="SNVX01000028">
    <property type="protein sequence ID" value="TDN48072.1"/>
    <property type="molecule type" value="Genomic_DNA"/>
</dbReference>
<proteinExistence type="predicted"/>
<evidence type="ECO:0000256" key="1">
    <source>
        <dbReference type="SAM" id="SignalP"/>
    </source>
</evidence>
<name>A0A4V3BM10_SCAGO</name>
<dbReference type="OrthoDB" id="6631375at2"/>
<keyword evidence="1" id="KW-0732">Signal</keyword>
<feature type="chain" id="PRO_5020601824" evidence="1">
    <location>
        <begin position="22"/>
        <end position="151"/>
    </location>
</feature>
<evidence type="ECO:0000313" key="3">
    <source>
        <dbReference type="Proteomes" id="UP000295530"/>
    </source>
</evidence>
<dbReference type="AlphaFoldDB" id="A0A4V3BM10"/>
<feature type="signal peptide" evidence="1">
    <location>
        <begin position="1"/>
        <end position="21"/>
    </location>
</feature>
<dbReference type="RefSeq" id="WP_133462468.1">
    <property type="nucleotide sequence ID" value="NZ_SNVX01000028.1"/>
</dbReference>
<evidence type="ECO:0000313" key="2">
    <source>
        <dbReference type="EMBL" id="TDN48072.1"/>
    </source>
</evidence>
<accession>A0A4V3BM10</accession>
<sequence>MKIKMGLFICLISLSMQHAYAGTNYVDPIQKKIDEQHMKLIPGYKKTCKSNNTMSCNFEAAERAEDTVPNRGSRKYIKATYGAYSKAQAKSKLKELVALYDRIDGQSKSTWTGKVTTIQIESEIRWLMNKKLEQYAPDITSARLYLGMPVH</sequence>
<gene>
    <name evidence="2" type="ORF">EC847_12823</name>
</gene>
<protein>
    <submittedName>
        <fullName evidence="2">Uncharacterized protein</fullName>
    </submittedName>
</protein>
<organism evidence="2 3">
    <name type="scientific">Scandinavium goeteborgense</name>
    <dbReference type="NCBI Taxonomy" id="1851514"/>
    <lineage>
        <taxon>Bacteria</taxon>
        <taxon>Pseudomonadati</taxon>
        <taxon>Pseudomonadota</taxon>
        <taxon>Gammaproteobacteria</taxon>
        <taxon>Enterobacterales</taxon>
        <taxon>Enterobacteriaceae</taxon>
        <taxon>Scandinavium</taxon>
    </lineage>
</organism>